<protein>
    <submittedName>
        <fullName evidence="1">Uncharacterized protein</fullName>
    </submittedName>
</protein>
<gene>
    <name evidence="1" type="ORF">ACH5RR_016442</name>
</gene>
<name>A0ABD3A1I1_9GENT</name>
<organism evidence="1 2">
    <name type="scientific">Cinchona calisaya</name>
    <dbReference type="NCBI Taxonomy" id="153742"/>
    <lineage>
        <taxon>Eukaryota</taxon>
        <taxon>Viridiplantae</taxon>
        <taxon>Streptophyta</taxon>
        <taxon>Embryophyta</taxon>
        <taxon>Tracheophyta</taxon>
        <taxon>Spermatophyta</taxon>
        <taxon>Magnoliopsida</taxon>
        <taxon>eudicotyledons</taxon>
        <taxon>Gunneridae</taxon>
        <taxon>Pentapetalae</taxon>
        <taxon>asterids</taxon>
        <taxon>lamiids</taxon>
        <taxon>Gentianales</taxon>
        <taxon>Rubiaceae</taxon>
        <taxon>Cinchonoideae</taxon>
        <taxon>Cinchoneae</taxon>
        <taxon>Cinchona</taxon>
    </lineage>
</organism>
<proteinExistence type="predicted"/>
<evidence type="ECO:0000313" key="1">
    <source>
        <dbReference type="EMBL" id="KAL3523608.1"/>
    </source>
</evidence>
<comment type="caution">
    <text evidence="1">The sequence shown here is derived from an EMBL/GenBank/DDBJ whole genome shotgun (WGS) entry which is preliminary data.</text>
</comment>
<reference evidence="1 2" key="1">
    <citation type="submission" date="2024-11" db="EMBL/GenBank/DDBJ databases">
        <title>A near-complete genome assembly of Cinchona calisaya.</title>
        <authorList>
            <person name="Lian D.C."/>
            <person name="Zhao X.W."/>
            <person name="Wei L."/>
        </authorList>
    </citation>
    <scope>NUCLEOTIDE SEQUENCE [LARGE SCALE GENOMIC DNA]</scope>
    <source>
        <tissue evidence="1">Nenye</tissue>
    </source>
</reference>
<dbReference type="EMBL" id="JBJUIK010000007">
    <property type="protein sequence ID" value="KAL3523608.1"/>
    <property type="molecule type" value="Genomic_DNA"/>
</dbReference>
<accession>A0ABD3A1I1</accession>
<sequence>MNLNISFLPSVNGIEIISMSTGLYYTPEGDLGAHVVSLKNGFYVIDNSTPLEVMERLNIGGRSISSGEDFGMFWSWGEDTSYFLESRVQRVNIEMRQHSLHRQKFTRHLGRKEEIV</sequence>
<dbReference type="PANTHER" id="PTHR34590:SF5">
    <property type="entry name" value="OS04G0586500 PROTEIN"/>
    <property type="match status" value="1"/>
</dbReference>
<keyword evidence="2" id="KW-1185">Reference proteome</keyword>
<evidence type="ECO:0000313" key="2">
    <source>
        <dbReference type="Proteomes" id="UP001630127"/>
    </source>
</evidence>
<dbReference type="Proteomes" id="UP001630127">
    <property type="component" value="Unassembled WGS sequence"/>
</dbReference>
<dbReference type="PANTHER" id="PTHR34590">
    <property type="entry name" value="OS03G0124300 PROTEIN-RELATED"/>
    <property type="match status" value="1"/>
</dbReference>
<dbReference type="AlphaFoldDB" id="A0ABD3A1I1"/>
<dbReference type="InterPro" id="IPR045272">
    <property type="entry name" value="ANXUR1/2-like"/>
</dbReference>